<proteinExistence type="inferred from homology"/>
<feature type="transmembrane region" description="Helical" evidence="5">
    <location>
        <begin position="112"/>
        <end position="129"/>
    </location>
</feature>
<dbReference type="AlphaFoldDB" id="A0AAW7ZB25"/>
<dbReference type="Proteomes" id="UP001172911">
    <property type="component" value="Unassembled WGS sequence"/>
</dbReference>
<dbReference type="PROSITE" id="PS51257">
    <property type="entry name" value="PROKAR_LIPOPROTEIN"/>
    <property type="match status" value="1"/>
</dbReference>
<keyword evidence="3 5" id="KW-1133">Transmembrane helix</keyword>
<evidence type="ECO:0000256" key="4">
    <source>
        <dbReference type="ARBA" id="ARBA00023136"/>
    </source>
</evidence>
<evidence type="ECO:0000256" key="5">
    <source>
        <dbReference type="HAMAP-Rule" id="MF_01874"/>
    </source>
</evidence>
<gene>
    <name evidence="6" type="ORF">P6N53_04240</name>
</gene>
<evidence type="ECO:0000256" key="3">
    <source>
        <dbReference type="ARBA" id="ARBA00022989"/>
    </source>
</evidence>
<evidence type="ECO:0000313" key="7">
    <source>
        <dbReference type="Proteomes" id="UP001172911"/>
    </source>
</evidence>
<feature type="transmembrane region" description="Helical" evidence="5">
    <location>
        <begin position="6"/>
        <end position="34"/>
    </location>
</feature>
<reference evidence="6" key="1">
    <citation type="journal article" date="2023" name="J. Hazard. Mater.">
        <title>Anaerobic biodegradation of pyrene and benzo[a]pyrene by a new sulfate-reducing Desulforamulus aquiferis strain DSA.</title>
        <authorList>
            <person name="Zhang Z."/>
            <person name="Sun J."/>
            <person name="Gong X."/>
            <person name="Wang C."/>
            <person name="Wang H."/>
        </authorList>
    </citation>
    <scope>NUCLEOTIDE SEQUENCE</scope>
    <source>
        <strain evidence="6">DSA</strain>
    </source>
</reference>
<dbReference type="PANTHER" id="PTHR38452">
    <property type="entry name" value="UPF0756 MEMBRANE PROTEIN YEAL"/>
    <property type="match status" value="1"/>
</dbReference>
<evidence type="ECO:0000256" key="2">
    <source>
        <dbReference type="ARBA" id="ARBA00022692"/>
    </source>
</evidence>
<protein>
    <recommendedName>
        <fullName evidence="5">UPF0756 membrane protein P6N53_04240</fullName>
    </recommendedName>
</protein>
<feature type="transmembrane region" description="Helical" evidence="5">
    <location>
        <begin position="80"/>
        <end position="100"/>
    </location>
</feature>
<dbReference type="HAMAP" id="MF_01874">
    <property type="entry name" value="UPF0756"/>
    <property type="match status" value="1"/>
</dbReference>
<dbReference type="RefSeq" id="WP_304541596.1">
    <property type="nucleotide sequence ID" value="NZ_JARPTC010000005.1"/>
</dbReference>
<reference evidence="6" key="2">
    <citation type="submission" date="2023-03" db="EMBL/GenBank/DDBJ databases">
        <authorList>
            <person name="Zhang Z."/>
        </authorList>
    </citation>
    <scope>NUCLEOTIDE SEQUENCE</scope>
    <source>
        <strain evidence="6">DSA</strain>
    </source>
</reference>
<accession>A0AAW7ZB25</accession>
<sequence length="152" mass="16434">MGKNGVIILVILLIMGFVGNSTLMATAACILLILRLTKLYRFFSLLERRGLEIGLIFLMLSVLVPLAHDNVVYMEILEKTLSPQGILAIIGGALATHMNGEGLTLLKMDPQLIFGMVIGSVFGIVFLGGIPIGPLMAAGLTALFLEVVYWFK</sequence>
<dbReference type="EMBL" id="JARPTC010000005">
    <property type="protein sequence ID" value="MDO7786429.1"/>
    <property type="molecule type" value="Genomic_DNA"/>
</dbReference>
<name>A0AAW7ZB25_9FIRM</name>
<organism evidence="6 7">
    <name type="scientific">Desulforamulus aquiferis</name>
    <dbReference type="NCBI Taxonomy" id="1397668"/>
    <lineage>
        <taxon>Bacteria</taxon>
        <taxon>Bacillati</taxon>
        <taxon>Bacillota</taxon>
        <taxon>Clostridia</taxon>
        <taxon>Eubacteriales</taxon>
        <taxon>Peptococcaceae</taxon>
        <taxon>Desulforamulus</taxon>
    </lineage>
</organism>
<keyword evidence="4 5" id="KW-0472">Membrane</keyword>
<evidence type="ECO:0000256" key="1">
    <source>
        <dbReference type="ARBA" id="ARBA00022475"/>
    </source>
</evidence>
<feature type="transmembrane region" description="Helical" evidence="5">
    <location>
        <begin position="50"/>
        <end position="68"/>
    </location>
</feature>
<keyword evidence="2 5" id="KW-0812">Transmembrane</keyword>
<comment type="subcellular location">
    <subcellularLocation>
        <location evidence="5">Cell membrane</location>
        <topology evidence="5">Multi-pass membrane protein</topology>
    </subcellularLocation>
</comment>
<dbReference type="PANTHER" id="PTHR38452:SF1">
    <property type="entry name" value="UPF0756 MEMBRANE PROTEIN YEAL"/>
    <property type="match status" value="1"/>
</dbReference>
<keyword evidence="7" id="KW-1185">Reference proteome</keyword>
<dbReference type="Pfam" id="PF04284">
    <property type="entry name" value="DUF441"/>
    <property type="match status" value="1"/>
</dbReference>
<dbReference type="GO" id="GO:0005886">
    <property type="term" value="C:plasma membrane"/>
    <property type="evidence" value="ECO:0007669"/>
    <property type="project" value="UniProtKB-SubCell"/>
</dbReference>
<keyword evidence="1 5" id="KW-1003">Cell membrane</keyword>
<dbReference type="InterPro" id="IPR007382">
    <property type="entry name" value="UPF0756_TM"/>
</dbReference>
<comment type="similarity">
    <text evidence="5">Belongs to the UPF0756 family.</text>
</comment>
<evidence type="ECO:0000313" key="6">
    <source>
        <dbReference type="EMBL" id="MDO7786429.1"/>
    </source>
</evidence>
<comment type="caution">
    <text evidence="6">The sequence shown here is derived from an EMBL/GenBank/DDBJ whole genome shotgun (WGS) entry which is preliminary data.</text>
</comment>